<evidence type="ECO:0000256" key="12">
    <source>
        <dbReference type="ARBA" id="ARBA00023170"/>
    </source>
</evidence>
<keyword evidence="8" id="KW-0931">ER-Golgi transport</keyword>
<keyword evidence="12" id="KW-0675">Receptor</keyword>
<evidence type="ECO:0000256" key="4">
    <source>
        <dbReference type="ARBA" id="ARBA00022448"/>
    </source>
</evidence>
<evidence type="ECO:0000259" key="14">
    <source>
        <dbReference type="PROSITE" id="PS51328"/>
    </source>
</evidence>
<keyword evidence="7" id="KW-0256">Endoplasmic reticulum</keyword>
<evidence type="ECO:0000256" key="13">
    <source>
        <dbReference type="SAM" id="Phobius"/>
    </source>
</evidence>
<feature type="domain" description="L-type lectin-like" evidence="14">
    <location>
        <begin position="135"/>
        <end position="358"/>
    </location>
</feature>
<comment type="similarity">
    <text evidence="3">Belongs to the ERD2 family.</text>
</comment>
<dbReference type="AlphaFoldDB" id="A0AAD5UU24"/>
<dbReference type="EMBL" id="JANAWD010000564">
    <property type="protein sequence ID" value="KAJ3477789.1"/>
    <property type="molecule type" value="Genomic_DNA"/>
</dbReference>
<dbReference type="Pfam" id="PF00810">
    <property type="entry name" value="ER_lumen_recept"/>
    <property type="match status" value="1"/>
</dbReference>
<evidence type="ECO:0000313" key="15">
    <source>
        <dbReference type="EMBL" id="KAJ3477789.1"/>
    </source>
</evidence>
<dbReference type="Pfam" id="PF03388">
    <property type="entry name" value="Lectin_leg-like"/>
    <property type="match status" value="1"/>
</dbReference>
<dbReference type="PRINTS" id="PR00660">
    <property type="entry name" value="ERLUMENR"/>
</dbReference>
<dbReference type="GO" id="GO:0005537">
    <property type="term" value="F:D-mannose binding"/>
    <property type="evidence" value="ECO:0007669"/>
    <property type="project" value="TreeGrafter"/>
</dbReference>
<dbReference type="PROSITE" id="PS51328">
    <property type="entry name" value="L_LECTIN_LIKE"/>
    <property type="match status" value="1"/>
</dbReference>
<protein>
    <recommendedName>
        <fullName evidence="14">L-type lectin-like domain-containing protein</fullName>
    </recommendedName>
</protein>
<keyword evidence="9" id="KW-0653">Protein transport</keyword>
<dbReference type="GO" id="GO:0046923">
    <property type="term" value="F:ER retention sequence binding"/>
    <property type="evidence" value="ECO:0007669"/>
    <property type="project" value="InterPro"/>
</dbReference>
<dbReference type="GO" id="GO:0005789">
    <property type="term" value="C:endoplasmic reticulum membrane"/>
    <property type="evidence" value="ECO:0007669"/>
    <property type="project" value="UniProtKB-SubCell"/>
</dbReference>
<dbReference type="GO" id="GO:0006888">
    <property type="term" value="P:endoplasmic reticulum to Golgi vesicle-mediated transport"/>
    <property type="evidence" value="ECO:0007669"/>
    <property type="project" value="TreeGrafter"/>
</dbReference>
<dbReference type="GO" id="GO:0006621">
    <property type="term" value="P:protein retention in ER lumen"/>
    <property type="evidence" value="ECO:0007669"/>
    <property type="project" value="InterPro"/>
</dbReference>
<evidence type="ECO:0000256" key="1">
    <source>
        <dbReference type="ARBA" id="ARBA00004477"/>
    </source>
</evidence>
<dbReference type="GO" id="GO:0005793">
    <property type="term" value="C:endoplasmic reticulum-Golgi intermediate compartment"/>
    <property type="evidence" value="ECO:0007669"/>
    <property type="project" value="TreeGrafter"/>
</dbReference>
<gene>
    <name evidence="15" type="ORF">NLI96_g10218</name>
</gene>
<keyword evidence="5 13" id="KW-0812">Transmembrane</keyword>
<dbReference type="InterPro" id="IPR051136">
    <property type="entry name" value="Intracellular_Lectin-GPT"/>
</dbReference>
<dbReference type="CDD" id="cd07308">
    <property type="entry name" value="lectin_leg-like"/>
    <property type="match status" value="1"/>
</dbReference>
<dbReference type="Gene3D" id="2.60.120.200">
    <property type="match status" value="1"/>
</dbReference>
<dbReference type="SUPFAM" id="SSF49899">
    <property type="entry name" value="Concanavalin A-like lectins/glucanases"/>
    <property type="match status" value="1"/>
</dbReference>
<evidence type="ECO:0000256" key="5">
    <source>
        <dbReference type="ARBA" id="ARBA00022692"/>
    </source>
</evidence>
<dbReference type="InterPro" id="IPR005052">
    <property type="entry name" value="Lectin_leg"/>
</dbReference>
<accession>A0AAD5UU24</accession>
<evidence type="ECO:0000256" key="11">
    <source>
        <dbReference type="ARBA" id="ARBA00023136"/>
    </source>
</evidence>
<dbReference type="Proteomes" id="UP001212997">
    <property type="component" value="Unassembled WGS sequence"/>
</dbReference>
<feature type="transmembrane region" description="Helical" evidence="13">
    <location>
        <begin position="386"/>
        <end position="407"/>
    </location>
</feature>
<keyword evidence="10 13" id="KW-1133">Transmembrane helix</keyword>
<sequence>MKYRFRPTHDPSIDTFRIEFLVGPSLLLGLLFNYKFILTEILWSFSIFMESVAILPQLFMLQRTGEAETITTHYLAALGAYRALYIPNWIYRYFTEGVVDPIAVTAGLVQTGLYLDFFYVYFTKSKLANRTIDRTVSLRTHSLFPPYIDQDLQNRWWDFGADAYVNTNKHVRLTRARPSEMGWLWSRLPISAHNFVVEVEFKISGEGGHLFGDGLAVWLTSGRAQPGPVFGNIDQFNGLGIFLDTYANSRHSYSFPRIIGMLGDGKTSYDHGGDGDSNALGACSANFRRTNVATKLKITYIRESYLNVKIQYKAWDEWTDCFTIPGLQLPDAPYLGFSAETGDVFDNHDIISVTTVSAILSAPDSPRDKIGVGRGSSFSSSGSGGFFSLLFKIALVAAVCYGAFFGYKKYYVGARGGMGMGMGGGAPGFGQGAGVGGGHGGVYGGMPSGGRSPMMGNGFGGGGMFADAKRF</sequence>
<dbReference type="GO" id="GO:0030134">
    <property type="term" value="C:COPII-coated ER to Golgi transport vesicle"/>
    <property type="evidence" value="ECO:0007669"/>
    <property type="project" value="TreeGrafter"/>
</dbReference>
<evidence type="ECO:0000256" key="7">
    <source>
        <dbReference type="ARBA" id="ARBA00022824"/>
    </source>
</evidence>
<dbReference type="InterPro" id="IPR013320">
    <property type="entry name" value="ConA-like_dom_sf"/>
</dbReference>
<evidence type="ECO:0000256" key="3">
    <source>
        <dbReference type="ARBA" id="ARBA00010120"/>
    </source>
</evidence>
<dbReference type="PANTHER" id="PTHR12223:SF45">
    <property type="entry name" value="RE50040P"/>
    <property type="match status" value="1"/>
</dbReference>
<comment type="caution">
    <text evidence="15">The sequence shown here is derived from an EMBL/GenBank/DDBJ whole genome shotgun (WGS) entry which is preliminary data.</text>
</comment>
<dbReference type="GO" id="GO:0000139">
    <property type="term" value="C:Golgi membrane"/>
    <property type="evidence" value="ECO:0007669"/>
    <property type="project" value="TreeGrafter"/>
</dbReference>
<name>A0AAD5UU24_9APHY</name>
<keyword evidence="6" id="KW-0732">Signal</keyword>
<organism evidence="15 16">
    <name type="scientific">Meripilus lineatus</name>
    <dbReference type="NCBI Taxonomy" id="2056292"/>
    <lineage>
        <taxon>Eukaryota</taxon>
        <taxon>Fungi</taxon>
        <taxon>Dikarya</taxon>
        <taxon>Basidiomycota</taxon>
        <taxon>Agaricomycotina</taxon>
        <taxon>Agaricomycetes</taxon>
        <taxon>Polyporales</taxon>
        <taxon>Meripilaceae</taxon>
        <taxon>Meripilus</taxon>
    </lineage>
</organism>
<feature type="transmembrane region" description="Helical" evidence="13">
    <location>
        <begin position="20"/>
        <end position="37"/>
    </location>
</feature>
<keyword evidence="4" id="KW-0813">Transport</keyword>
<proteinExistence type="inferred from homology"/>
<evidence type="ECO:0000256" key="2">
    <source>
        <dbReference type="ARBA" id="ARBA00004479"/>
    </source>
</evidence>
<dbReference type="InterPro" id="IPR000133">
    <property type="entry name" value="ER_ret_rcpt"/>
</dbReference>
<evidence type="ECO:0000256" key="6">
    <source>
        <dbReference type="ARBA" id="ARBA00022729"/>
    </source>
</evidence>
<comment type="subcellular location">
    <subcellularLocation>
        <location evidence="1">Endoplasmic reticulum membrane</location>
        <topology evidence="1">Multi-pass membrane protein</topology>
    </subcellularLocation>
    <subcellularLocation>
        <location evidence="2">Membrane</location>
        <topology evidence="2">Single-pass type I membrane protein</topology>
    </subcellularLocation>
</comment>
<evidence type="ECO:0000256" key="8">
    <source>
        <dbReference type="ARBA" id="ARBA00022892"/>
    </source>
</evidence>
<evidence type="ECO:0000313" key="16">
    <source>
        <dbReference type="Proteomes" id="UP001212997"/>
    </source>
</evidence>
<evidence type="ECO:0000256" key="9">
    <source>
        <dbReference type="ARBA" id="ARBA00022927"/>
    </source>
</evidence>
<keyword evidence="16" id="KW-1185">Reference proteome</keyword>
<dbReference type="PANTHER" id="PTHR12223">
    <property type="entry name" value="VESICULAR MANNOSE-BINDING LECTIN"/>
    <property type="match status" value="1"/>
</dbReference>
<keyword evidence="11 13" id="KW-0472">Membrane</keyword>
<reference evidence="15" key="1">
    <citation type="submission" date="2022-07" db="EMBL/GenBank/DDBJ databases">
        <title>Genome Sequence of Physisporinus lineatus.</title>
        <authorList>
            <person name="Buettner E."/>
        </authorList>
    </citation>
    <scope>NUCLEOTIDE SEQUENCE</scope>
    <source>
        <strain evidence="15">VT162</strain>
    </source>
</reference>
<evidence type="ECO:0000256" key="10">
    <source>
        <dbReference type="ARBA" id="ARBA00022989"/>
    </source>
</evidence>
<dbReference type="GO" id="GO:0015031">
    <property type="term" value="P:protein transport"/>
    <property type="evidence" value="ECO:0007669"/>
    <property type="project" value="UniProtKB-KW"/>
</dbReference>